<reference evidence="4" key="1">
    <citation type="submission" date="2024-03" db="EMBL/GenBank/DDBJ databases">
        <title>Human intestinal bacterial collection.</title>
        <authorList>
            <person name="Pauvert C."/>
            <person name="Hitch T.C.A."/>
            <person name="Clavel T."/>
        </authorList>
    </citation>
    <scope>NUCLEOTIDE SEQUENCE [LARGE SCALE GENOMIC DNA]</scope>
    <source>
        <strain evidence="4">CLA-AA-H89B</strain>
    </source>
</reference>
<proteinExistence type="inferred from homology"/>
<evidence type="ECO:0000256" key="1">
    <source>
        <dbReference type="ARBA" id="ARBA00006068"/>
    </source>
</evidence>
<dbReference type="PANTHER" id="PTHR33392:SF6">
    <property type="entry name" value="POLYISOPRENYL-TEICHOIC ACID--PEPTIDOGLYCAN TEICHOIC ACID TRANSFERASE TAGU"/>
    <property type="match status" value="1"/>
</dbReference>
<organism evidence="4 5">
    <name type="scientific">Lachnospira intestinalis</name>
    <dbReference type="NCBI Taxonomy" id="3133158"/>
    <lineage>
        <taxon>Bacteria</taxon>
        <taxon>Bacillati</taxon>
        <taxon>Bacillota</taxon>
        <taxon>Clostridia</taxon>
        <taxon>Lachnospirales</taxon>
        <taxon>Lachnospiraceae</taxon>
        <taxon>Lachnospira</taxon>
    </lineage>
</organism>
<dbReference type="NCBIfam" id="TIGR00350">
    <property type="entry name" value="lytR_cpsA_psr"/>
    <property type="match status" value="1"/>
</dbReference>
<dbReference type="Gene3D" id="3.40.190.10">
    <property type="entry name" value="Periplasmic binding protein-like II"/>
    <property type="match status" value="1"/>
</dbReference>
<feature type="transmembrane region" description="Helical" evidence="2">
    <location>
        <begin position="36"/>
        <end position="58"/>
    </location>
</feature>
<dbReference type="EMBL" id="JBBMFS010000005">
    <property type="protein sequence ID" value="MEQ2554784.1"/>
    <property type="molecule type" value="Genomic_DNA"/>
</dbReference>
<dbReference type="InterPro" id="IPR004474">
    <property type="entry name" value="LytR_CpsA_psr"/>
</dbReference>
<dbReference type="Pfam" id="PF03816">
    <property type="entry name" value="LytR_cpsA_psr"/>
    <property type="match status" value="1"/>
</dbReference>
<comment type="caution">
    <text evidence="4">The sequence shown here is derived from an EMBL/GenBank/DDBJ whole genome shotgun (WGS) entry which is preliminary data.</text>
</comment>
<gene>
    <name evidence="4" type="ORF">WMO37_07080</name>
</gene>
<dbReference type="Gene3D" id="3.40.630.190">
    <property type="entry name" value="LCP protein"/>
    <property type="match status" value="1"/>
</dbReference>
<keyword evidence="2" id="KW-1133">Transmembrane helix</keyword>
<evidence type="ECO:0000256" key="2">
    <source>
        <dbReference type="SAM" id="Phobius"/>
    </source>
</evidence>
<feature type="transmembrane region" description="Helical" evidence="2">
    <location>
        <begin position="96"/>
        <end position="116"/>
    </location>
</feature>
<evidence type="ECO:0000313" key="4">
    <source>
        <dbReference type="EMBL" id="MEQ2554784.1"/>
    </source>
</evidence>
<evidence type="ECO:0000313" key="5">
    <source>
        <dbReference type="Proteomes" id="UP001546774"/>
    </source>
</evidence>
<dbReference type="InterPro" id="IPR050922">
    <property type="entry name" value="LytR/CpsA/Psr_CW_biosynth"/>
</dbReference>
<name>A0ABV1H501_9FIRM</name>
<dbReference type="PANTHER" id="PTHR33392">
    <property type="entry name" value="POLYISOPRENYL-TEICHOIC ACID--PEPTIDOGLYCAN TEICHOIC ACID TRANSFERASE TAGU"/>
    <property type="match status" value="1"/>
</dbReference>
<accession>A0ABV1H501</accession>
<keyword evidence="2" id="KW-0472">Membrane</keyword>
<keyword evidence="2" id="KW-0812">Transmembrane</keyword>
<protein>
    <submittedName>
        <fullName evidence="4">LCP family protein</fullName>
    </submittedName>
</protein>
<comment type="similarity">
    <text evidence="1">Belongs to the LytR/CpsA/Psr (LCP) family.</text>
</comment>
<feature type="domain" description="Cell envelope-related transcriptional attenuator" evidence="3">
    <location>
        <begin position="267"/>
        <end position="418"/>
    </location>
</feature>
<sequence>MSNIIKRTKGDLKYLFKDSDKLSPKALKRKQRGKRVAAGLVLVLIQLILTILFLFRIITFSILPVQYLLIVNAILILLLLYDFCSQFTKAHILGKILAVIMSCVMLFGFIFMTQLAQTFNLMSGSTKTDIVDIIVLADDKADSVQDALSYSFGYNSGINSEAATKAISEIESKNNTTLNTKDYTDWSEMVNALYANKNIQAVVMSDSLRSTLTEEFETFEDKTKVIGTITITTQVKLSASDKKVNEEPFVIYLSGNDGYGPVSSNGRSDVNILACINPKTRQVLLVSTPRDYYITIENASGKSGLDKLTHAGNAGVDYSIKALENLYGVTVDYYVKINFTGCVKVVDALGGITINSSVDFTNGQDAAPESYHFTVGENQCDGEKTLAFVRERHVFGDGDFQRGRNQAAAITAIIDKATSPSILANYSAVLSSVSNMILTNMPPATMTSLIKGQIANTTSWNVQSYSVEGTPASRDCTVYNLSKKSVDLPDYDTVNTAVELIQKINNGEVFDVSEYVSSN</sequence>
<keyword evidence="5" id="KW-1185">Reference proteome</keyword>
<evidence type="ECO:0000259" key="3">
    <source>
        <dbReference type="Pfam" id="PF03816"/>
    </source>
</evidence>
<dbReference type="Proteomes" id="UP001546774">
    <property type="component" value="Unassembled WGS sequence"/>
</dbReference>
<feature type="transmembrane region" description="Helical" evidence="2">
    <location>
        <begin position="64"/>
        <end position="84"/>
    </location>
</feature>